<evidence type="ECO:0000313" key="2">
    <source>
        <dbReference type="Proteomes" id="UP000782312"/>
    </source>
</evidence>
<organism evidence="1 2">
    <name type="scientific">Tectimicrobiota bacterium</name>
    <dbReference type="NCBI Taxonomy" id="2528274"/>
    <lineage>
        <taxon>Bacteria</taxon>
        <taxon>Pseudomonadati</taxon>
        <taxon>Nitrospinota/Tectimicrobiota group</taxon>
        <taxon>Candidatus Tectimicrobiota</taxon>
    </lineage>
</organism>
<dbReference type="AlphaFoldDB" id="A0A932MP45"/>
<gene>
    <name evidence="1" type="ORF">HYZ11_12705</name>
</gene>
<dbReference type="InterPro" id="IPR021530">
    <property type="entry name" value="AllH-like"/>
</dbReference>
<reference evidence="1" key="1">
    <citation type="submission" date="2020-07" db="EMBL/GenBank/DDBJ databases">
        <title>Huge and variable diversity of episymbiotic CPR bacteria and DPANN archaea in groundwater ecosystems.</title>
        <authorList>
            <person name="He C.Y."/>
            <person name="Keren R."/>
            <person name="Whittaker M."/>
            <person name="Farag I.F."/>
            <person name="Doudna J."/>
            <person name="Cate J.H.D."/>
            <person name="Banfield J.F."/>
        </authorList>
    </citation>
    <scope>NUCLEOTIDE SEQUENCE</scope>
    <source>
        <strain evidence="1">NC_groundwater_763_Ag_S-0.2um_68_21</strain>
    </source>
</reference>
<dbReference type="Proteomes" id="UP000782312">
    <property type="component" value="Unassembled WGS sequence"/>
</dbReference>
<evidence type="ECO:0000313" key="1">
    <source>
        <dbReference type="EMBL" id="MBI3128458.1"/>
    </source>
</evidence>
<proteinExistence type="predicted"/>
<comment type="caution">
    <text evidence="1">The sequence shown here is derived from an EMBL/GenBank/DDBJ whole genome shotgun (WGS) entry which is preliminary data.</text>
</comment>
<sequence length="246" mass="24666">MCEGGEARAGGVAVSLREARPWRPTPLPAGWSDGLAGGLEALGREANPPAEGMGGIIPELIGPPILRRGEACLAPTDESTPLRRLAWPAARILDAWLAGALRGEAGPSPKEAENLIGLGPGLTPSGDDFIGGMLIALRALGEEGTADRLAGWALPLAARRTGKISLAHLACAAGGEGNAALHGALAALASPGAEGLAEALAAVHAVGHTSGWDALAGAVAACAAWTRGAARRGRPRGFEGRRPAPV</sequence>
<dbReference type="Pfam" id="PF11392">
    <property type="entry name" value="AllH"/>
    <property type="match status" value="1"/>
</dbReference>
<accession>A0A932MP45</accession>
<protein>
    <submittedName>
        <fullName evidence="1">DUF2877 domain-containing protein</fullName>
    </submittedName>
</protein>
<name>A0A932MP45_UNCTE</name>
<dbReference type="EMBL" id="JACPUR010000030">
    <property type="protein sequence ID" value="MBI3128458.1"/>
    <property type="molecule type" value="Genomic_DNA"/>
</dbReference>